<dbReference type="AlphaFoldDB" id="A0AAV5N1D2"/>
<dbReference type="Proteomes" id="UP001058124">
    <property type="component" value="Unassembled WGS sequence"/>
</dbReference>
<reference evidence="1" key="1">
    <citation type="submission" date="2022-06" db="EMBL/GenBank/DDBJ databases">
        <title>Draft genome sequences of Leminorella grimontii str. JCM5902.</title>
        <authorList>
            <person name="Wakabayashi Y."/>
            <person name="Kojima K."/>
        </authorList>
    </citation>
    <scope>NUCLEOTIDE SEQUENCE</scope>
    <source>
        <strain evidence="1">JCM 5902</strain>
    </source>
</reference>
<comment type="caution">
    <text evidence="1">The sequence shown here is derived from an EMBL/GenBank/DDBJ whole genome shotgun (WGS) entry which is preliminary data.</text>
</comment>
<organism evidence="1 2">
    <name type="scientific">Leminorella grimontii</name>
    <dbReference type="NCBI Taxonomy" id="82981"/>
    <lineage>
        <taxon>Bacteria</taxon>
        <taxon>Pseudomonadati</taxon>
        <taxon>Pseudomonadota</taxon>
        <taxon>Gammaproteobacteria</taxon>
        <taxon>Enterobacterales</taxon>
        <taxon>Budviciaceae</taxon>
        <taxon>Leminorella</taxon>
    </lineage>
</organism>
<protein>
    <submittedName>
        <fullName evidence="1">Uncharacterized protein</fullName>
    </submittedName>
</protein>
<name>A0AAV5N1D2_9GAMM</name>
<proteinExistence type="predicted"/>
<sequence>MSANNYAANGPFGHAIYDFAFYWGCDVREKAPRKNQDAKNGK</sequence>
<accession>A0AAV5N1D2</accession>
<keyword evidence="2" id="KW-1185">Reference proteome</keyword>
<evidence type="ECO:0000313" key="2">
    <source>
        <dbReference type="Proteomes" id="UP001058124"/>
    </source>
</evidence>
<evidence type="ECO:0000313" key="1">
    <source>
        <dbReference type="EMBL" id="GKX55903.1"/>
    </source>
</evidence>
<dbReference type="EMBL" id="BRLH01000004">
    <property type="protein sequence ID" value="GKX55903.1"/>
    <property type="molecule type" value="Genomic_DNA"/>
</dbReference>
<gene>
    <name evidence="1" type="ORF">SOASR030_20150</name>
</gene>